<dbReference type="InterPro" id="IPR013786">
    <property type="entry name" value="AcylCoA_DH/ox_N"/>
</dbReference>
<evidence type="ECO:0000256" key="5">
    <source>
        <dbReference type="RuleBase" id="RU362125"/>
    </source>
</evidence>
<dbReference type="RefSeq" id="WP_238720391.1">
    <property type="nucleotide sequence ID" value="NZ_JAHQCW010000002.1"/>
</dbReference>
<evidence type="ECO:0000256" key="2">
    <source>
        <dbReference type="ARBA" id="ARBA00009347"/>
    </source>
</evidence>
<dbReference type="InterPro" id="IPR036250">
    <property type="entry name" value="AcylCo_DH-like_C"/>
</dbReference>
<comment type="caution">
    <text evidence="9">The sequence shown here is derived from an EMBL/GenBank/DDBJ whole genome shotgun (WGS) entry which is preliminary data.</text>
</comment>
<sequence>MGRVLTDEQQLIMQTVRQFAVEEIRPRAMEVDLANTFPFDLNKRCGELGFIGADVPEEFGGAGLDINSSLLILEEISKECPALGCSMMVSMTLPLFLCCSANPEHKQYIKPLISGEKVGAIAQTDPAGVLNMAEWPILAVREGDEFVLNGTKLFVTNSHAADYYMVSGLCEGKPCDFFVKKDSPGFGSGHIERKMGMNGASNGTITLHNVRIPVSDQLIVSSYLPNLAAGYLHMSAVALGTMEGAYEKTREYLNVRTNKMRPIIEMQVAAHKLARIKTKIEVCRSFINDVSTLIEANRPDNTLIRMVKAFVTETAVDCTRECVQLYGGLGYCEDTGIAHYMRDAMGTTVGDLTSDIQYDLIAKKLAKQDKR</sequence>
<dbReference type="Gene3D" id="1.10.540.10">
    <property type="entry name" value="Acyl-CoA dehydrogenase/oxidase, N-terminal domain"/>
    <property type="match status" value="1"/>
</dbReference>
<evidence type="ECO:0000313" key="10">
    <source>
        <dbReference type="Proteomes" id="UP000712157"/>
    </source>
</evidence>
<keyword evidence="5" id="KW-0560">Oxidoreductase</keyword>
<dbReference type="Pfam" id="PF02770">
    <property type="entry name" value="Acyl-CoA_dh_M"/>
    <property type="match status" value="1"/>
</dbReference>
<dbReference type="Proteomes" id="UP000712157">
    <property type="component" value="Unassembled WGS sequence"/>
</dbReference>
<keyword evidence="4 5" id="KW-0274">FAD</keyword>
<evidence type="ECO:0000259" key="8">
    <source>
        <dbReference type="Pfam" id="PF02771"/>
    </source>
</evidence>
<dbReference type="SUPFAM" id="SSF56645">
    <property type="entry name" value="Acyl-CoA dehydrogenase NM domain-like"/>
    <property type="match status" value="1"/>
</dbReference>
<organism evidence="9 10">
    <name type="scientific">Diplocloster agilis</name>
    <dbReference type="NCBI Taxonomy" id="2850323"/>
    <lineage>
        <taxon>Bacteria</taxon>
        <taxon>Bacillati</taxon>
        <taxon>Bacillota</taxon>
        <taxon>Clostridia</taxon>
        <taxon>Lachnospirales</taxon>
        <taxon>Lachnospiraceae</taxon>
        <taxon>Diplocloster</taxon>
    </lineage>
</organism>
<evidence type="ECO:0000313" key="9">
    <source>
        <dbReference type="EMBL" id="MBU9735227.1"/>
    </source>
</evidence>
<dbReference type="GO" id="GO:0050660">
    <property type="term" value="F:flavin adenine dinucleotide binding"/>
    <property type="evidence" value="ECO:0007669"/>
    <property type="project" value="InterPro"/>
</dbReference>
<feature type="domain" description="Acyl-CoA dehydrogenase/oxidase C-terminal" evidence="6">
    <location>
        <begin position="231"/>
        <end position="365"/>
    </location>
</feature>
<dbReference type="Pfam" id="PF02771">
    <property type="entry name" value="Acyl-CoA_dh_N"/>
    <property type="match status" value="1"/>
</dbReference>
<comment type="similarity">
    <text evidence="2 5">Belongs to the acyl-CoA dehydrogenase family.</text>
</comment>
<dbReference type="Gene3D" id="1.20.140.10">
    <property type="entry name" value="Butyryl-CoA Dehydrogenase, subunit A, domain 3"/>
    <property type="match status" value="1"/>
</dbReference>
<dbReference type="SUPFAM" id="SSF47203">
    <property type="entry name" value="Acyl-CoA dehydrogenase C-terminal domain-like"/>
    <property type="match status" value="1"/>
</dbReference>
<comment type="cofactor">
    <cofactor evidence="1 5">
        <name>FAD</name>
        <dbReference type="ChEBI" id="CHEBI:57692"/>
    </cofactor>
</comment>
<evidence type="ECO:0000256" key="3">
    <source>
        <dbReference type="ARBA" id="ARBA00022630"/>
    </source>
</evidence>
<dbReference type="InterPro" id="IPR009100">
    <property type="entry name" value="AcylCoA_DH/oxidase_NM_dom_sf"/>
</dbReference>
<dbReference type="PIRSF" id="PIRSF016578">
    <property type="entry name" value="HsaA"/>
    <property type="match status" value="1"/>
</dbReference>
<dbReference type="Pfam" id="PF00441">
    <property type="entry name" value="Acyl-CoA_dh_1"/>
    <property type="match status" value="1"/>
</dbReference>
<dbReference type="InterPro" id="IPR006091">
    <property type="entry name" value="Acyl-CoA_Oxase/DH_mid-dom"/>
</dbReference>
<dbReference type="Gene3D" id="2.40.110.10">
    <property type="entry name" value="Butyryl-CoA Dehydrogenase, subunit A, domain 2"/>
    <property type="match status" value="1"/>
</dbReference>
<evidence type="ECO:0000259" key="6">
    <source>
        <dbReference type="Pfam" id="PF00441"/>
    </source>
</evidence>
<gene>
    <name evidence="9" type="ORF">KTH89_01690</name>
</gene>
<feature type="domain" description="Acyl-CoA oxidase/dehydrogenase middle" evidence="7">
    <location>
        <begin position="120"/>
        <end position="210"/>
    </location>
</feature>
<protein>
    <submittedName>
        <fullName evidence="9">Acyl-CoA/acyl-ACP dehydrogenase</fullName>
    </submittedName>
</protein>
<feature type="domain" description="Acyl-CoA dehydrogenase/oxidase N-terminal" evidence="8">
    <location>
        <begin position="6"/>
        <end position="116"/>
    </location>
</feature>
<proteinExistence type="inferred from homology"/>
<dbReference type="InterPro" id="IPR009075">
    <property type="entry name" value="AcylCo_DH/oxidase_C"/>
</dbReference>
<dbReference type="EMBL" id="JAHQCW010000002">
    <property type="protein sequence ID" value="MBU9735227.1"/>
    <property type="molecule type" value="Genomic_DNA"/>
</dbReference>
<evidence type="ECO:0000259" key="7">
    <source>
        <dbReference type="Pfam" id="PF02770"/>
    </source>
</evidence>
<dbReference type="InterPro" id="IPR037069">
    <property type="entry name" value="AcylCoA_DH/ox_N_sf"/>
</dbReference>
<accession>A0A949N9D2</accession>
<dbReference type="PANTHER" id="PTHR43884">
    <property type="entry name" value="ACYL-COA DEHYDROGENASE"/>
    <property type="match status" value="1"/>
</dbReference>
<keyword evidence="3 5" id="KW-0285">Flavoprotein</keyword>
<evidence type="ECO:0000256" key="1">
    <source>
        <dbReference type="ARBA" id="ARBA00001974"/>
    </source>
</evidence>
<dbReference type="PANTHER" id="PTHR43884:SF12">
    <property type="entry name" value="ISOVALERYL-COA DEHYDROGENASE, MITOCHONDRIAL-RELATED"/>
    <property type="match status" value="1"/>
</dbReference>
<dbReference type="InterPro" id="IPR046373">
    <property type="entry name" value="Acyl-CoA_Oxase/DH_mid-dom_sf"/>
</dbReference>
<reference evidence="9" key="1">
    <citation type="submission" date="2021-06" db="EMBL/GenBank/DDBJ databases">
        <title>Description of novel taxa of the family Lachnospiraceae.</title>
        <authorList>
            <person name="Chaplin A.V."/>
            <person name="Sokolova S.R."/>
            <person name="Pikina A.P."/>
            <person name="Korzhanova M."/>
            <person name="Belova V."/>
            <person name="Korostin D."/>
            <person name="Efimov B.A."/>
        </authorList>
    </citation>
    <scope>NUCLEOTIDE SEQUENCE</scope>
    <source>
        <strain evidence="9">ASD5720</strain>
    </source>
</reference>
<dbReference type="AlphaFoldDB" id="A0A949N9D2"/>
<name>A0A949N9D2_9FIRM</name>
<dbReference type="GO" id="GO:0003995">
    <property type="term" value="F:acyl-CoA dehydrogenase activity"/>
    <property type="evidence" value="ECO:0007669"/>
    <property type="project" value="TreeGrafter"/>
</dbReference>
<keyword evidence="10" id="KW-1185">Reference proteome</keyword>
<evidence type="ECO:0000256" key="4">
    <source>
        <dbReference type="ARBA" id="ARBA00022827"/>
    </source>
</evidence>